<gene>
    <name evidence="3" type="ORF">CUD01_10780</name>
</gene>
<name>A0A4Y3KB84_CELUD</name>
<dbReference type="Pfam" id="PF19700">
    <property type="entry name" value="DUF6198"/>
    <property type="match status" value="1"/>
</dbReference>
<feature type="transmembrane region" description="Helical" evidence="2">
    <location>
        <begin position="12"/>
        <end position="32"/>
    </location>
</feature>
<feature type="transmembrane region" description="Helical" evidence="2">
    <location>
        <begin position="172"/>
        <end position="191"/>
    </location>
</feature>
<dbReference type="PANTHER" id="PTHR40078">
    <property type="entry name" value="INTEGRAL MEMBRANE PROTEIN-RELATED"/>
    <property type="match status" value="1"/>
</dbReference>
<organism evidence="3 4">
    <name type="scientific">Cellulomonas uda</name>
    <dbReference type="NCBI Taxonomy" id="1714"/>
    <lineage>
        <taxon>Bacteria</taxon>
        <taxon>Bacillati</taxon>
        <taxon>Actinomycetota</taxon>
        <taxon>Actinomycetes</taxon>
        <taxon>Micrococcales</taxon>
        <taxon>Cellulomonadaceae</taxon>
        <taxon>Cellulomonas</taxon>
    </lineage>
</organism>
<dbReference type="PANTHER" id="PTHR40078:SF1">
    <property type="entry name" value="INTEGRAL MEMBRANE PROTEIN"/>
    <property type="match status" value="1"/>
</dbReference>
<dbReference type="EMBL" id="BJLP01000014">
    <property type="protein sequence ID" value="GEA80634.1"/>
    <property type="molecule type" value="Genomic_DNA"/>
</dbReference>
<reference evidence="3 4" key="1">
    <citation type="submission" date="2019-06" db="EMBL/GenBank/DDBJ databases">
        <title>Whole genome shotgun sequence of Cellulomonas uda NBRC 3747.</title>
        <authorList>
            <person name="Hosoyama A."/>
            <person name="Uohara A."/>
            <person name="Ohji S."/>
            <person name="Ichikawa N."/>
        </authorList>
    </citation>
    <scope>NUCLEOTIDE SEQUENCE [LARGE SCALE GENOMIC DNA]</scope>
    <source>
        <strain evidence="3 4">NBRC 3747</strain>
    </source>
</reference>
<sequence length="226" mass="23138">MIPTPAGRRLVRLALGLVLYALSIAMLVDAGLGNMPWDVLSQGVSGRTGASFGTVTIAISALVLACWIPLRQRPGFGTVANVLVIGVLVDPFLALLGGVGDLAPGWRVLVAAAGIALNGLATALYVGAGLGPGPRDGLMTGLVARTGWSVAVVRTSIEVVVVATGMLLGGRFGVATIAYALLVGPLVHVLLPRLRVDAAPSTRHDAVGPAVDHDDRPDRAGVPERR</sequence>
<evidence type="ECO:0000313" key="3">
    <source>
        <dbReference type="EMBL" id="GEA80634.1"/>
    </source>
</evidence>
<dbReference type="AlphaFoldDB" id="A0A4Y3KB84"/>
<feature type="region of interest" description="Disordered" evidence="1">
    <location>
        <begin position="202"/>
        <end position="226"/>
    </location>
</feature>
<evidence type="ECO:0000256" key="2">
    <source>
        <dbReference type="SAM" id="Phobius"/>
    </source>
</evidence>
<proteinExistence type="predicted"/>
<feature type="transmembrane region" description="Helical" evidence="2">
    <location>
        <begin position="52"/>
        <end position="70"/>
    </location>
</feature>
<accession>A0A4Y3KB84</accession>
<keyword evidence="2" id="KW-0472">Membrane</keyword>
<evidence type="ECO:0000256" key="1">
    <source>
        <dbReference type="SAM" id="MobiDB-lite"/>
    </source>
</evidence>
<dbReference type="Proteomes" id="UP000315842">
    <property type="component" value="Unassembled WGS sequence"/>
</dbReference>
<keyword evidence="4" id="KW-1185">Reference proteome</keyword>
<dbReference type="InterPro" id="IPR038750">
    <property type="entry name" value="YczE/YyaS-like"/>
</dbReference>
<protein>
    <submittedName>
        <fullName evidence="3">Membrane protein</fullName>
    </submittedName>
</protein>
<feature type="transmembrane region" description="Helical" evidence="2">
    <location>
        <begin position="106"/>
        <end position="130"/>
    </location>
</feature>
<feature type="transmembrane region" description="Helical" evidence="2">
    <location>
        <begin position="82"/>
        <end position="100"/>
    </location>
</feature>
<dbReference type="RefSeq" id="WP_244937673.1">
    <property type="nucleotide sequence ID" value="NZ_BJLP01000014.1"/>
</dbReference>
<comment type="caution">
    <text evidence="3">The sequence shown here is derived from an EMBL/GenBank/DDBJ whole genome shotgun (WGS) entry which is preliminary data.</text>
</comment>
<keyword evidence="2" id="KW-1133">Transmembrane helix</keyword>
<evidence type="ECO:0000313" key="4">
    <source>
        <dbReference type="Proteomes" id="UP000315842"/>
    </source>
</evidence>
<keyword evidence="2" id="KW-0812">Transmembrane</keyword>